<organism evidence="9 10">
    <name type="scientific">Thiomicrorhabdus heinhorstiae</name>
    <dbReference type="NCBI Taxonomy" id="2748010"/>
    <lineage>
        <taxon>Bacteria</taxon>
        <taxon>Pseudomonadati</taxon>
        <taxon>Pseudomonadota</taxon>
        <taxon>Gammaproteobacteria</taxon>
        <taxon>Thiotrichales</taxon>
        <taxon>Piscirickettsiaceae</taxon>
        <taxon>Thiomicrorhabdus</taxon>
    </lineage>
</organism>
<keyword evidence="5" id="KW-0201">Cytochrome c-type biogenesis</keyword>
<evidence type="ECO:0000256" key="1">
    <source>
        <dbReference type="ARBA" id="ARBA00010342"/>
    </source>
</evidence>
<dbReference type="InterPro" id="IPR038297">
    <property type="entry name" value="CcmH/CycL/NrfF/Ccl2_sf"/>
</dbReference>
<evidence type="ECO:0000256" key="7">
    <source>
        <dbReference type="RuleBase" id="RU364112"/>
    </source>
</evidence>
<dbReference type="PANTHER" id="PTHR47870">
    <property type="entry name" value="CYTOCHROME C-TYPE BIOGENESIS PROTEIN CCMH"/>
    <property type="match status" value="1"/>
</dbReference>
<feature type="domain" description="CcmH/CycL/Ccl2/NrfF N-terminal" evidence="8">
    <location>
        <begin position="4"/>
        <end position="129"/>
    </location>
</feature>
<reference evidence="9 10" key="2">
    <citation type="submission" date="2020-11" db="EMBL/GenBank/DDBJ databases">
        <title>Sulfur oxidizing isolate from Hospital Hole Sinkhole.</title>
        <authorList>
            <person name="Scott K.M."/>
        </authorList>
    </citation>
    <scope>NUCLEOTIDE SEQUENCE [LARGE SCALE GENOMIC DNA]</scope>
    <source>
        <strain evidence="9 10">HH1</strain>
    </source>
</reference>
<comment type="function">
    <text evidence="7">Possible subunit of a heme lyase.</text>
</comment>
<evidence type="ECO:0000313" key="9">
    <source>
        <dbReference type="EMBL" id="MBF6058210.1"/>
    </source>
</evidence>
<sequence>MILLYMLLFSLPLFAAIEEHRFKTPQQERDYRQLIDELRCLVCQNQNLADSNAELAQDLRRQVYSMLVDQQADKQQVVDYMVQRYGDFVLYRPPLKTQTTLLWAGPFLFLAIGVWFLIRLIRRQNSMDDADDNS</sequence>
<keyword evidence="10" id="KW-1185">Reference proteome</keyword>
<evidence type="ECO:0000259" key="8">
    <source>
        <dbReference type="Pfam" id="PF03918"/>
    </source>
</evidence>
<comment type="caution">
    <text evidence="9">The sequence shown here is derived from an EMBL/GenBank/DDBJ whole genome shotgun (WGS) entry which is preliminary data.</text>
</comment>
<evidence type="ECO:0000256" key="5">
    <source>
        <dbReference type="ARBA" id="ARBA00022748"/>
    </source>
</evidence>
<keyword evidence="4 7" id="KW-0732">Signal</keyword>
<keyword evidence="2 7" id="KW-0349">Heme</keyword>
<evidence type="ECO:0000256" key="3">
    <source>
        <dbReference type="ARBA" id="ARBA00022723"/>
    </source>
</evidence>
<proteinExistence type="inferred from homology"/>
<dbReference type="PANTHER" id="PTHR47870:SF1">
    <property type="entry name" value="CYTOCHROME C-TYPE BIOGENESIS PROTEIN CCMH"/>
    <property type="match status" value="1"/>
</dbReference>
<evidence type="ECO:0000256" key="4">
    <source>
        <dbReference type="ARBA" id="ARBA00022729"/>
    </source>
</evidence>
<feature type="transmembrane region" description="Helical" evidence="7">
    <location>
        <begin position="100"/>
        <end position="118"/>
    </location>
</feature>
<dbReference type="InterPro" id="IPR051263">
    <property type="entry name" value="C-type_cytochrome_biogenesis"/>
</dbReference>
<name>A0ABS0BWR5_9GAMM</name>
<keyword evidence="7" id="KW-0472">Membrane</keyword>
<accession>A0ABS0BWR5</accession>
<evidence type="ECO:0000313" key="10">
    <source>
        <dbReference type="Proteomes" id="UP001193680"/>
    </source>
</evidence>
<dbReference type="EMBL" id="JACBGI020000013">
    <property type="protein sequence ID" value="MBF6058210.1"/>
    <property type="molecule type" value="Genomic_DNA"/>
</dbReference>
<dbReference type="Pfam" id="PF03918">
    <property type="entry name" value="CcmH"/>
    <property type="match status" value="1"/>
</dbReference>
<comment type="similarity">
    <text evidence="1 7">Belongs to the CcmH/CycL/Ccl2/NrfF family.</text>
</comment>
<keyword evidence="7" id="KW-1133">Transmembrane helix</keyword>
<keyword evidence="7" id="KW-0812">Transmembrane</keyword>
<reference evidence="9 10" key="1">
    <citation type="submission" date="2020-06" db="EMBL/GenBank/DDBJ databases">
        <authorList>
            <person name="Scott K."/>
        </authorList>
    </citation>
    <scope>NUCLEOTIDE SEQUENCE [LARGE SCALE GENOMIC DNA]</scope>
    <source>
        <strain evidence="9 10">HH1</strain>
    </source>
</reference>
<dbReference type="CDD" id="cd16378">
    <property type="entry name" value="CcmH_N"/>
    <property type="match status" value="1"/>
</dbReference>
<dbReference type="Gene3D" id="1.10.8.640">
    <property type="entry name" value="Cytochrome C biogenesis protein"/>
    <property type="match status" value="1"/>
</dbReference>
<dbReference type="InterPro" id="IPR005616">
    <property type="entry name" value="CcmH/CycL/Ccl2/NrfF_N"/>
</dbReference>
<evidence type="ECO:0000256" key="2">
    <source>
        <dbReference type="ARBA" id="ARBA00022617"/>
    </source>
</evidence>
<protein>
    <recommendedName>
        <fullName evidence="7">Cytochrome c-type biogenesis protein</fullName>
    </recommendedName>
</protein>
<dbReference type="Proteomes" id="UP001193680">
    <property type="component" value="Unassembled WGS sequence"/>
</dbReference>
<keyword evidence="6 7" id="KW-0408">Iron</keyword>
<evidence type="ECO:0000256" key="6">
    <source>
        <dbReference type="ARBA" id="ARBA00023004"/>
    </source>
</evidence>
<gene>
    <name evidence="9" type="ORF">H8792_007640</name>
</gene>
<keyword evidence="3 7" id="KW-0479">Metal-binding</keyword>